<feature type="region of interest" description="Disordered" evidence="1">
    <location>
        <begin position="105"/>
        <end position="130"/>
    </location>
</feature>
<reference evidence="2 3" key="1">
    <citation type="submission" date="2024-09" db="EMBL/GenBank/DDBJ databases">
        <authorList>
            <person name="Sun Q."/>
            <person name="Mori K."/>
        </authorList>
    </citation>
    <scope>NUCLEOTIDE SEQUENCE [LARGE SCALE GENOMIC DNA]</scope>
    <source>
        <strain evidence="2 3">TBRC 0563</strain>
    </source>
</reference>
<sequence>MDRHQVRVIAERLTGHLEALLSADEHLKPASRAAYGAWDAAQQFYPSVRSGHTTLVDQHSRFLHAMLDMIKKLHRSAHTYDASEVDLGHRIAAVDQRLHATSTSDLFLHNSSSPPPRTTTPNSLNPDGRD</sequence>
<protein>
    <recommendedName>
        <fullName evidence="4">WXG100 family type VII secretion target</fullName>
    </recommendedName>
</protein>
<dbReference type="EMBL" id="JBHLZP010000149">
    <property type="protein sequence ID" value="MFB9834621.1"/>
    <property type="molecule type" value="Genomic_DNA"/>
</dbReference>
<dbReference type="Proteomes" id="UP001589627">
    <property type="component" value="Unassembled WGS sequence"/>
</dbReference>
<gene>
    <name evidence="2" type="ORF">ACFFNX_20765</name>
</gene>
<accession>A0ABV5YHV7</accession>
<dbReference type="RefSeq" id="WP_378204567.1">
    <property type="nucleotide sequence ID" value="NZ_JBHLZP010000149.1"/>
</dbReference>
<keyword evidence="3" id="KW-1185">Reference proteome</keyword>
<name>A0ABV5YHV7_9ACTN</name>
<proteinExistence type="predicted"/>
<organism evidence="2 3">
    <name type="scientific">Actinoallomurus acaciae</name>
    <dbReference type="NCBI Taxonomy" id="502577"/>
    <lineage>
        <taxon>Bacteria</taxon>
        <taxon>Bacillati</taxon>
        <taxon>Actinomycetota</taxon>
        <taxon>Actinomycetes</taxon>
        <taxon>Streptosporangiales</taxon>
        <taxon>Thermomonosporaceae</taxon>
        <taxon>Actinoallomurus</taxon>
    </lineage>
</organism>
<evidence type="ECO:0000313" key="3">
    <source>
        <dbReference type="Proteomes" id="UP001589627"/>
    </source>
</evidence>
<evidence type="ECO:0008006" key="4">
    <source>
        <dbReference type="Google" id="ProtNLM"/>
    </source>
</evidence>
<comment type="caution">
    <text evidence="2">The sequence shown here is derived from an EMBL/GenBank/DDBJ whole genome shotgun (WGS) entry which is preliminary data.</text>
</comment>
<feature type="compositionally biased region" description="Low complexity" evidence="1">
    <location>
        <begin position="119"/>
        <end position="130"/>
    </location>
</feature>
<evidence type="ECO:0000313" key="2">
    <source>
        <dbReference type="EMBL" id="MFB9834621.1"/>
    </source>
</evidence>
<evidence type="ECO:0000256" key="1">
    <source>
        <dbReference type="SAM" id="MobiDB-lite"/>
    </source>
</evidence>